<reference evidence="3 4" key="1">
    <citation type="submission" date="2019-08" db="EMBL/GenBank/DDBJ databases">
        <title>Actinomadura sp. nov. CYP1-5 isolated from mountain soil.</title>
        <authorList>
            <person name="Songsumanus A."/>
            <person name="Kuncharoen N."/>
            <person name="Kudo T."/>
            <person name="Yuki M."/>
            <person name="Igarashi Y."/>
            <person name="Tanasupawat S."/>
        </authorList>
    </citation>
    <scope>NUCLEOTIDE SEQUENCE [LARGE SCALE GENOMIC DNA]</scope>
    <source>
        <strain evidence="3 4">CYP1-5</strain>
    </source>
</reference>
<dbReference type="RefSeq" id="WP_148757228.1">
    <property type="nucleotide sequence ID" value="NZ_VSRQ01000001.1"/>
</dbReference>
<evidence type="ECO:0000259" key="2">
    <source>
        <dbReference type="Pfam" id="PF00735"/>
    </source>
</evidence>
<feature type="region of interest" description="Disordered" evidence="1">
    <location>
        <begin position="238"/>
        <end position="261"/>
    </location>
</feature>
<evidence type="ECO:0000313" key="4">
    <source>
        <dbReference type="Proteomes" id="UP000323505"/>
    </source>
</evidence>
<dbReference type="Proteomes" id="UP000323505">
    <property type="component" value="Unassembled WGS sequence"/>
</dbReference>
<evidence type="ECO:0000256" key="1">
    <source>
        <dbReference type="SAM" id="MobiDB-lite"/>
    </source>
</evidence>
<dbReference type="EMBL" id="VSRQ01000001">
    <property type="protein sequence ID" value="TYK52627.1"/>
    <property type="molecule type" value="Genomic_DNA"/>
</dbReference>
<dbReference type="InterPro" id="IPR030379">
    <property type="entry name" value="G_SEPTIN_dom"/>
</dbReference>
<dbReference type="InterPro" id="IPR027417">
    <property type="entry name" value="P-loop_NTPase"/>
</dbReference>
<dbReference type="Gene3D" id="3.40.50.300">
    <property type="entry name" value="P-loop containing nucleotide triphosphate hydrolases"/>
    <property type="match status" value="1"/>
</dbReference>
<organism evidence="3 4">
    <name type="scientific">Actinomadura decatromicini</name>
    <dbReference type="NCBI Taxonomy" id="2604572"/>
    <lineage>
        <taxon>Bacteria</taxon>
        <taxon>Bacillati</taxon>
        <taxon>Actinomycetota</taxon>
        <taxon>Actinomycetes</taxon>
        <taxon>Streptosporangiales</taxon>
        <taxon>Thermomonosporaceae</taxon>
        <taxon>Actinomadura</taxon>
    </lineage>
</organism>
<protein>
    <submittedName>
        <fullName evidence="3">GTP-binding protein</fullName>
    </submittedName>
</protein>
<dbReference type="InterPro" id="IPR006073">
    <property type="entry name" value="GTP-bd"/>
</dbReference>
<keyword evidence="4" id="KW-1185">Reference proteome</keyword>
<dbReference type="SUPFAM" id="SSF52540">
    <property type="entry name" value="P-loop containing nucleoside triphosphate hydrolases"/>
    <property type="match status" value="1"/>
</dbReference>
<dbReference type="AlphaFoldDB" id="A0A5D3FUT3"/>
<feature type="domain" description="Septin-type G" evidence="2">
    <location>
        <begin position="22"/>
        <end position="102"/>
    </location>
</feature>
<comment type="caution">
    <text evidence="3">The sequence shown here is derived from an EMBL/GenBank/DDBJ whole genome shotgun (WGS) entry which is preliminary data.</text>
</comment>
<dbReference type="GO" id="GO:0005525">
    <property type="term" value="F:GTP binding"/>
    <property type="evidence" value="ECO:0007669"/>
    <property type="project" value="InterPro"/>
</dbReference>
<sequence length="261" mass="29108">MADDENERVLAELHKELSARPLTIGVVGVSGVGKSTLVNTICNTDLPTSATVACTKEFEAQDVVLNAQDGTVRDYRAKLRIVDAPGLGESVDKDPEYLAMYRSELPKCDVVLWLSAARNRAVALEQRYLQELAEFGDRTVFGLSQADLVDPLDWDSTVNLPSETQERNIREICQDRAAKFSDALGKDVTFIPVSSGKRYNLQPLFTELLERSPDERAWMIALLKAFTVDDWIPEGFREDRSESSRSAGQSGFSGLFRKKRD</sequence>
<name>A0A5D3FUT3_9ACTN</name>
<accession>A0A5D3FUT3</accession>
<evidence type="ECO:0000313" key="3">
    <source>
        <dbReference type="EMBL" id="TYK52627.1"/>
    </source>
</evidence>
<dbReference type="Pfam" id="PF00735">
    <property type="entry name" value="Septin"/>
    <property type="match status" value="1"/>
</dbReference>
<gene>
    <name evidence="3" type="ORF">FXF68_02325</name>
</gene>
<dbReference type="PRINTS" id="PR00326">
    <property type="entry name" value="GTP1OBG"/>
</dbReference>
<proteinExistence type="predicted"/>